<evidence type="ECO:0000313" key="1">
    <source>
        <dbReference type="EMBL" id="RRR67031.1"/>
    </source>
</evidence>
<organism evidence="1 2">
    <name type="scientific">Candidatus Viridilinea halotolerans</name>
    <dbReference type="NCBI Taxonomy" id="2491704"/>
    <lineage>
        <taxon>Bacteria</taxon>
        <taxon>Bacillati</taxon>
        <taxon>Chloroflexota</taxon>
        <taxon>Chloroflexia</taxon>
        <taxon>Chloroflexales</taxon>
        <taxon>Chloroflexineae</taxon>
        <taxon>Oscillochloridaceae</taxon>
        <taxon>Candidatus Viridilinea</taxon>
    </lineage>
</organism>
<reference evidence="1 2" key="1">
    <citation type="submission" date="2018-12" db="EMBL/GenBank/DDBJ databases">
        <title>Genome Sequence of Candidatus Viridilinea halotolerans isolated from saline sulfide-rich spring.</title>
        <authorList>
            <person name="Grouzdev D.S."/>
            <person name="Burganskaya E.I."/>
            <person name="Krutkina M.S."/>
            <person name="Sukhacheva M.V."/>
            <person name="Gorlenko V.M."/>
        </authorList>
    </citation>
    <scope>NUCLEOTIDE SEQUENCE [LARGE SCALE GENOMIC DNA]</scope>
    <source>
        <strain evidence="1">Chok-6</strain>
    </source>
</reference>
<sequence length="75" mass="7815">MGAPDGDLFTGSVEEVRLAAPSGTLYSAELDAEDGTFTLRNLPDRARRAGATAARCATTLAPPLCGALGRQRLPR</sequence>
<name>A0A426TSH2_9CHLR</name>
<protein>
    <submittedName>
        <fullName evidence="1">Uncharacterized protein</fullName>
    </submittedName>
</protein>
<accession>A0A426TSH2</accession>
<dbReference type="EMBL" id="RSAS01000813">
    <property type="protein sequence ID" value="RRR67031.1"/>
    <property type="molecule type" value="Genomic_DNA"/>
</dbReference>
<dbReference type="AlphaFoldDB" id="A0A426TSH2"/>
<proteinExistence type="predicted"/>
<dbReference type="Proteomes" id="UP000280307">
    <property type="component" value="Unassembled WGS sequence"/>
</dbReference>
<comment type="caution">
    <text evidence="1">The sequence shown here is derived from an EMBL/GenBank/DDBJ whole genome shotgun (WGS) entry which is preliminary data.</text>
</comment>
<evidence type="ECO:0000313" key="2">
    <source>
        <dbReference type="Proteomes" id="UP000280307"/>
    </source>
</evidence>
<gene>
    <name evidence="1" type="ORF">EI684_19650</name>
</gene>